<evidence type="ECO:0000259" key="2">
    <source>
        <dbReference type="Pfam" id="PF01523"/>
    </source>
</evidence>
<protein>
    <submittedName>
        <fullName evidence="5">TldD/PmbA family protein</fullName>
    </submittedName>
</protein>
<dbReference type="GO" id="GO:0005829">
    <property type="term" value="C:cytosol"/>
    <property type="evidence" value="ECO:0007669"/>
    <property type="project" value="TreeGrafter"/>
</dbReference>
<evidence type="ECO:0000259" key="3">
    <source>
        <dbReference type="Pfam" id="PF19289"/>
    </source>
</evidence>
<keyword evidence="6" id="KW-1185">Reference proteome</keyword>
<dbReference type="InterPro" id="IPR045569">
    <property type="entry name" value="Metalloprtase-TldD/E_C"/>
</dbReference>
<dbReference type="InterPro" id="IPR035068">
    <property type="entry name" value="TldD/PmbA_N"/>
</dbReference>
<proteinExistence type="inferred from homology"/>
<dbReference type="SUPFAM" id="SSF111283">
    <property type="entry name" value="Putative modulator of DNA gyrase, PmbA/TldD"/>
    <property type="match status" value="1"/>
</dbReference>
<comment type="similarity">
    <text evidence="1">Belongs to the peptidase U62 family.</text>
</comment>
<feature type="domain" description="Metalloprotease TldD/E C-terminal" evidence="3">
    <location>
        <begin position="221"/>
        <end position="435"/>
    </location>
</feature>
<feature type="domain" description="Metalloprotease TldD/E central" evidence="4">
    <location>
        <begin position="110"/>
        <end position="214"/>
    </location>
</feature>
<evidence type="ECO:0000256" key="1">
    <source>
        <dbReference type="ARBA" id="ARBA00005836"/>
    </source>
</evidence>
<dbReference type="Pfam" id="PF19289">
    <property type="entry name" value="PmbA_TldD_3rd"/>
    <property type="match status" value="1"/>
</dbReference>
<dbReference type="AlphaFoldDB" id="A0A7L7KQZ7"/>
<evidence type="ECO:0000313" key="6">
    <source>
        <dbReference type="Proteomes" id="UP000514720"/>
    </source>
</evidence>
<gene>
    <name evidence="5" type="ORF">G4Z02_04240</name>
</gene>
<dbReference type="KEGG" id="xcl:G4Z02_04240"/>
<dbReference type="InterPro" id="IPR045570">
    <property type="entry name" value="Metalloprtase-TldD/E_cen_dom"/>
</dbReference>
<dbReference type="Pfam" id="PF01523">
    <property type="entry name" value="PmbA_TldD_1st"/>
    <property type="match status" value="1"/>
</dbReference>
<accession>A0A7L7KQZ7</accession>
<dbReference type="Gene3D" id="3.30.2290.10">
    <property type="entry name" value="PmbA/TldD superfamily"/>
    <property type="match status" value="1"/>
</dbReference>
<feature type="domain" description="Metalloprotease TldD/E N-terminal" evidence="2">
    <location>
        <begin position="19"/>
        <end position="69"/>
    </location>
</feature>
<dbReference type="InterPro" id="IPR036059">
    <property type="entry name" value="TldD/PmbA_sf"/>
</dbReference>
<sequence length="436" mass="47590">MNFDKLFALAKQEGIEDVQVYYAAGTEFEIEVFNTTLEKYTIADTASLRVKGIYDGKMGTVSTEEINEDIFPFLVDSVVASAKAITSEDEVFIYEGDKEYKELDYLYNKSLDDVSAADKINDTLKLEELIKAQDKRISMVQAFYGDGANVVRIENSKGLKLRKEVNSAMLGAFIIATDGTDQRSVFEYKLSNDYADFNLEEMAKEGAEKAVALLGSSPVKSGTYEILLKNTASCSLLAPHVSMFSAESVQKDVSLLKGKVGEVIGSDLITLVDDPFMLKSSRSGAFDDEGVATRYKELIQDGKLTGFLHNLKTAKKDNTESTGNGFNAIRPTNFYFKAGELDYDDAVKSMKKGLIITALDGTHAGCSPISGDFSLQASGFLVEDGEIVRPVNLITIAGNYLTLLQDVTAVCSDLKFNYGFVGSPSLLIKSLQVSGE</sequence>
<dbReference type="GO" id="GO:0008237">
    <property type="term" value="F:metallopeptidase activity"/>
    <property type="evidence" value="ECO:0007669"/>
    <property type="project" value="InterPro"/>
</dbReference>
<name>A0A7L7KQZ7_9MOLU</name>
<reference evidence="5 6" key="1">
    <citation type="submission" date="2020-02" db="EMBL/GenBank/DDBJ databases">
        <authorList>
            <person name="Zheng R.K."/>
            <person name="Sun C.M."/>
        </authorList>
    </citation>
    <scope>NUCLEOTIDE SEQUENCE [LARGE SCALE GENOMIC DNA]</scope>
    <source>
        <strain evidence="6">zrk13</strain>
    </source>
</reference>
<dbReference type="GO" id="GO:0006508">
    <property type="term" value="P:proteolysis"/>
    <property type="evidence" value="ECO:0007669"/>
    <property type="project" value="InterPro"/>
</dbReference>
<organism evidence="5 6">
    <name type="scientific">Candidatus Xianfuyuplasma coldseepsis</name>
    <dbReference type="NCBI Taxonomy" id="2782163"/>
    <lineage>
        <taxon>Bacteria</taxon>
        <taxon>Bacillati</taxon>
        <taxon>Mycoplasmatota</taxon>
        <taxon>Mollicutes</taxon>
        <taxon>Candidatus Izemoplasmatales</taxon>
        <taxon>Candidatus Izemoplasmataceae</taxon>
        <taxon>Candidatus Xianfuyuplasma</taxon>
    </lineage>
</organism>
<dbReference type="PANTHER" id="PTHR43421:SF1">
    <property type="entry name" value="METALLOPROTEASE PMBA"/>
    <property type="match status" value="1"/>
</dbReference>
<dbReference type="InterPro" id="IPR047657">
    <property type="entry name" value="PmbA"/>
</dbReference>
<dbReference type="EMBL" id="CP048914">
    <property type="protein sequence ID" value="QMS84995.1"/>
    <property type="molecule type" value="Genomic_DNA"/>
</dbReference>
<evidence type="ECO:0000313" key="5">
    <source>
        <dbReference type="EMBL" id="QMS84995.1"/>
    </source>
</evidence>
<dbReference type="RefSeq" id="WP_258878621.1">
    <property type="nucleotide sequence ID" value="NZ_CP048914.1"/>
</dbReference>
<evidence type="ECO:0000259" key="4">
    <source>
        <dbReference type="Pfam" id="PF19290"/>
    </source>
</evidence>
<dbReference type="Proteomes" id="UP000514720">
    <property type="component" value="Chromosome"/>
</dbReference>
<dbReference type="PANTHER" id="PTHR43421">
    <property type="entry name" value="METALLOPROTEASE PMBA"/>
    <property type="match status" value="1"/>
</dbReference>
<dbReference type="InterPro" id="IPR002510">
    <property type="entry name" value="Metalloprtase-TldD/E_N"/>
</dbReference>
<dbReference type="Pfam" id="PF19290">
    <property type="entry name" value="PmbA_TldD_2nd"/>
    <property type="match status" value="1"/>
</dbReference>